<keyword evidence="1" id="KW-0732">Signal</keyword>
<feature type="signal peptide" evidence="1">
    <location>
        <begin position="1"/>
        <end position="23"/>
    </location>
</feature>
<organism evidence="2 3">
    <name type="scientific">Photobacterium lipolyticum</name>
    <dbReference type="NCBI Taxonomy" id="266810"/>
    <lineage>
        <taxon>Bacteria</taxon>
        <taxon>Pseudomonadati</taxon>
        <taxon>Pseudomonadota</taxon>
        <taxon>Gammaproteobacteria</taxon>
        <taxon>Vibrionales</taxon>
        <taxon>Vibrionaceae</taxon>
        <taxon>Photobacterium</taxon>
    </lineage>
</organism>
<dbReference type="InterPro" id="IPR020008">
    <property type="entry name" value="GlyGly_CTERM"/>
</dbReference>
<gene>
    <name evidence="2" type="ORF">C9I89_07195</name>
</gene>
<dbReference type="EMBL" id="PYMC01000003">
    <property type="protein sequence ID" value="PSW06286.1"/>
    <property type="molecule type" value="Genomic_DNA"/>
</dbReference>
<evidence type="ECO:0000313" key="3">
    <source>
        <dbReference type="Proteomes" id="UP000240904"/>
    </source>
</evidence>
<keyword evidence="3" id="KW-1185">Reference proteome</keyword>
<feature type="chain" id="PRO_5015711682" evidence="1">
    <location>
        <begin position="24"/>
        <end position="672"/>
    </location>
</feature>
<accession>A0A2T3N1W6</accession>
<dbReference type="NCBIfam" id="TIGR03501">
    <property type="entry name" value="GlyGly_CTERM"/>
    <property type="match status" value="1"/>
</dbReference>
<dbReference type="AlphaFoldDB" id="A0A2T3N1W6"/>
<dbReference type="RefSeq" id="WP_107282665.1">
    <property type="nucleotide sequence ID" value="NZ_PYMC01000003.1"/>
</dbReference>
<sequence>MQHKTLKLSTLAMLIAGATQANAAVYQVVEVASQGDVESLEYFNKDTSQALEFYGQGIKASAAGENCFNATCNNGNDYTVVGESRFGTDGINYRDEAPFISDNEQSINDLWSFERYCNDNLGPNTCDVWAESQYFGKGYNRDDRYDGSGFGGLLREQQAWVAKDYFAHAFPLVDGKKIATFAVAETGYEADNLAVLGSLVGKDSSTHITSNAVVNGIVTDGNYAFGVTSSGYFDNGTRYARQFAKRGFINTASKNLELGPIKGNAFVERMGQSLAWDAVEYPAGSGNLLVVGSASYDQSDLDDNDKLPDDVEVNRKPIGYTTSTLVNCGTTPTAANLFSTAECQYSVFANNAAFWLVDAANETAEDAKQVAPMPVAARETDSDRSAQASGRAVALVNGKPVIVGFTTEDVDGDYYASRAAIFTPKVSFDVSDPATYAWDITLIPGTDIEDSSSDRQYRYSIATDINGNNKVVGVSKNYRSENRSYAERIFVYDGTTTKYIDSSINADIFFSGYNGFPSAINNHDQVVGWVDSESANQVDGKFRRQRGFTYNAGAAIANSPLAANGAWMLDDLTNDGNQSGTANQFRIAQATGINDAGVISATALKCAGGYQNLSGESQCSGDERLVAVKLVPIPDGTIEARPEIASSVERSGASLGMFALTMLGWIGFRRRK</sequence>
<dbReference type="Proteomes" id="UP000240904">
    <property type="component" value="Unassembled WGS sequence"/>
</dbReference>
<protein>
    <submittedName>
        <fullName evidence="2">GlyGly-CTERM sorting domain-containing protein</fullName>
    </submittedName>
</protein>
<comment type="caution">
    <text evidence="2">The sequence shown here is derived from an EMBL/GenBank/DDBJ whole genome shotgun (WGS) entry which is preliminary data.</text>
</comment>
<reference evidence="2 3" key="1">
    <citation type="submission" date="2018-03" db="EMBL/GenBank/DDBJ databases">
        <title>Whole genome sequencing of Histamine producing bacteria.</title>
        <authorList>
            <person name="Butler K."/>
        </authorList>
    </citation>
    <scope>NUCLEOTIDE SEQUENCE [LARGE SCALE GENOMIC DNA]</scope>
    <source>
        <strain evidence="2 3">DSM 16190</strain>
    </source>
</reference>
<evidence type="ECO:0000313" key="2">
    <source>
        <dbReference type="EMBL" id="PSW06286.1"/>
    </source>
</evidence>
<evidence type="ECO:0000256" key="1">
    <source>
        <dbReference type="SAM" id="SignalP"/>
    </source>
</evidence>
<dbReference type="InterPro" id="IPR022562">
    <property type="entry name" value="DUF3466"/>
</dbReference>
<dbReference type="Pfam" id="PF11949">
    <property type="entry name" value="DUF3466"/>
    <property type="match status" value="1"/>
</dbReference>
<proteinExistence type="predicted"/>
<dbReference type="OrthoDB" id="6395565at2"/>
<name>A0A2T3N1W6_9GAMM</name>